<organism evidence="1">
    <name type="scientific">marine sediment metagenome</name>
    <dbReference type="NCBI Taxonomy" id="412755"/>
    <lineage>
        <taxon>unclassified sequences</taxon>
        <taxon>metagenomes</taxon>
        <taxon>ecological metagenomes</taxon>
    </lineage>
</organism>
<protein>
    <submittedName>
        <fullName evidence="1">Uncharacterized protein</fullName>
    </submittedName>
</protein>
<proteinExistence type="predicted"/>
<name>X1KMK4_9ZZZZ</name>
<comment type="caution">
    <text evidence="1">The sequence shown here is derived from an EMBL/GenBank/DDBJ whole genome shotgun (WGS) entry which is preliminary data.</text>
</comment>
<accession>X1KMK4</accession>
<evidence type="ECO:0000313" key="1">
    <source>
        <dbReference type="EMBL" id="GAI08317.1"/>
    </source>
</evidence>
<sequence length="62" mass="7284">MRQPQRLRDLDKDEYQRILKRADVKIEDTLSAIIPIVKEVGRGNGQPKARDFFDKVRQIFGD</sequence>
<reference evidence="1" key="1">
    <citation type="journal article" date="2014" name="Front. Microbiol.">
        <title>High frequency of phylogenetically diverse reductive dehalogenase-homologous genes in deep subseafloor sedimentary metagenomes.</title>
        <authorList>
            <person name="Kawai M."/>
            <person name="Futagami T."/>
            <person name="Toyoda A."/>
            <person name="Takaki Y."/>
            <person name="Nishi S."/>
            <person name="Hori S."/>
            <person name="Arai W."/>
            <person name="Tsubouchi T."/>
            <person name="Morono Y."/>
            <person name="Uchiyama I."/>
            <person name="Ito T."/>
            <person name="Fujiyama A."/>
            <person name="Inagaki F."/>
            <person name="Takami H."/>
        </authorList>
    </citation>
    <scope>NUCLEOTIDE SEQUENCE</scope>
    <source>
        <strain evidence="1">Expedition CK06-06</strain>
    </source>
</reference>
<dbReference type="EMBL" id="BARV01007462">
    <property type="protein sequence ID" value="GAI08317.1"/>
    <property type="molecule type" value="Genomic_DNA"/>
</dbReference>
<dbReference type="AlphaFoldDB" id="X1KMK4"/>
<gene>
    <name evidence="1" type="ORF">S06H3_15189</name>
</gene>